<reference evidence="1 2" key="1">
    <citation type="journal article" date="2019" name="Commun. Biol.">
        <title>The bagworm genome reveals a unique fibroin gene that provides high tensile strength.</title>
        <authorList>
            <person name="Kono N."/>
            <person name="Nakamura H."/>
            <person name="Ohtoshi R."/>
            <person name="Tomita M."/>
            <person name="Numata K."/>
            <person name="Arakawa K."/>
        </authorList>
    </citation>
    <scope>NUCLEOTIDE SEQUENCE [LARGE SCALE GENOMIC DNA]</scope>
</reference>
<dbReference type="Proteomes" id="UP000299102">
    <property type="component" value="Unassembled WGS sequence"/>
</dbReference>
<protein>
    <submittedName>
        <fullName evidence="1">Uncharacterized protein</fullName>
    </submittedName>
</protein>
<keyword evidence="2" id="KW-1185">Reference proteome</keyword>
<evidence type="ECO:0000313" key="1">
    <source>
        <dbReference type="EMBL" id="GBP62202.1"/>
    </source>
</evidence>
<sequence>MEHAAVRQAYGWFKRERRPSDYPRSVNAVSYQRSDTSDIDAPTQRFLMFTVLDTHTYAFPRESFQLVLNKLNESRVRFSIIKRARPGWATADAARYAINSAMTPSKAQRNV</sequence>
<proteinExistence type="predicted"/>
<dbReference type="AlphaFoldDB" id="A0A4C1XGS5"/>
<accession>A0A4C1XGS5</accession>
<gene>
    <name evidence="1" type="ORF">EVAR_42520_1</name>
</gene>
<organism evidence="1 2">
    <name type="scientific">Eumeta variegata</name>
    <name type="common">Bagworm moth</name>
    <name type="synonym">Eumeta japonica</name>
    <dbReference type="NCBI Taxonomy" id="151549"/>
    <lineage>
        <taxon>Eukaryota</taxon>
        <taxon>Metazoa</taxon>
        <taxon>Ecdysozoa</taxon>
        <taxon>Arthropoda</taxon>
        <taxon>Hexapoda</taxon>
        <taxon>Insecta</taxon>
        <taxon>Pterygota</taxon>
        <taxon>Neoptera</taxon>
        <taxon>Endopterygota</taxon>
        <taxon>Lepidoptera</taxon>
        <taxon>Glossata</taxon>
        <taxon>Ditrysia</taxon>
        <taxon>Tineoidea</taxon>
        <taxon>Psychidae</taxon>
        <taxon>Oiketicinae</taxon>
        <taxon>Eumeta</taxon>
    </lineage>
</organism>
<comment type="caution">
    <text evidence="1">The sequence shown here is derived from an EMBL/GenBank/DDBJ whole genome shotgun (WGS) entry which is preliminary data.</text>
</comment>
<evidence type="ECO:0000313" key="2">
    <source>
        <dbReference type="Proteomes" id="UP000299102"/>
    </source>
</evidence>
<name>A0A4C1XGS5_EUMVA</name>
<dbReference type="EMBL" id="BGZK01000834">
    <property type="protein sequence ID" value="GBP62202.1"/>
    <property type="molecule type" value="Genomic_DNA"/>
</dbReference>